<keyword evidence="3" id="KW-0808">Transferase</keyword>
<feature type="non-terminal residue" evidence="5">
    <location>
        <position position="1"/>
    </location>
</feature>
<reference evidence="5 6" key="1">
    <citation type="submission" date="2024-05" db="EMBL/GenBank/DDBJ databases">
        <authorList>
            <person name="Wallberg A."/>
        </authorList>
    </citation>
    <scope>NUCLEOTIDE SEQUENCE [LARGE SCALE GENOMIC DNA]</scope>
</reference>
<dbReference type="PANTHER" id="PTHR22589">
    <property type="entry name" value="CARNITINE O-ACYLTRANSFERASE"/>
    <property type="match status" value="1"/>
</dbReference>
<feature type="active site" description="Proton acceptor" evidence="2">
    <location>
        <position position="244"/>
    </location>
</feature>
<sequence length="307" mass="35440">EEWWYKYAYLSVREPLLPTMNTTGPQTLNLSLWPPSKEKALEYGALYLWTVLQFFILLREGKLRPQASNKGQKFSMDQFRRLFNTARIPGHPYDSVFSCWRTEAEGDVPLHIIVLCNGHLWNMLPWDFSGKTMTSPELEQQLQYIREQSDIMGEGPGIGSLTCAKRETWAKNRQWLMSISERNRRNVELIESSILGMALDNSCPENFQQACWEGLCGDIKNRWADKSFSIINTRNGYGTTNNDHTPFDAMVTVVMAHYQHLYLEEMDGVWKGSTEVRDFPKPKLLEFDLDSKLINGIQAAREICSPL</sequence>
<feature type="non-terminal residue" evidence="5">
    <location>
        <position position="307"/>
    </location>
</feature>
<evidence type="ECO:0000259" key="4">
    <source>
        <dbReference type="Pfam" id="PF00755"/>
    </source>
</evidence>
<keyword evidence="1 3" id="KW-0012">Acyltransferase</keyword>
<dbReference type="InterPro" id="IPR039551">
    <property type="entry name" value="Cho/carn_acyl_trans"/>
</dbReference>
<feature type="domain" description="Choline/carnitine acyltransferase" evidence="4">
    <location>
        <begin position="1"/>
        <end position="302"/>
    </location>
</feature>
<evidence type="ECO:0000256" key="2">
    <source>
        <dbReference type="PIRSR" id="PIRSR600542-1"/>
    </source>
</evidence>
<evidence type="ECO:0000313" key="6">
    <source>
        <dbReference type="Proteomes" id="UP001497623"/>
    </source>
</evidence>
<dbReference type="PROSITE" id="PS00440">
    <property type="entry name" value="ACYLTRANSF_C_2"/>
    <property type="match status" value="1"/>
</dbReference>
<dbReference type="PANTHER" id="PTHR22589:SF67">
    <property type="entry name" value="PEROXISOMAL CARNITINE O-OCTANOYLTRANSFERASE"/>
    <property type="match status" value="1"/>
</dbReference>
<accession>A0AAV2SM47</accession>
<dbReference type="GO" id="GO:0005777">
    <property type="term" value="C:peroxisome"/>
    <property type="evidence" value="ECO:0007669"/>
    <property type="project" value="TreeGrafter"/>
</dbReference>
<dbReference type="AlphaFoldDB" id="A0AAV2SM47"/>
<dbReference type="SUPFAM" id="SSF52777">
    <property type="entry name" value="CoA-dependent acyltransferases"/>
    <property type="match status" value="1"/>
</dbReference>
<proteinExistence type="inferred from homology"/>
<protein>
    <recommendedName>
        <fullName evidence="4">Choline/carnitine acyltransferase domain-containing protein</fullName>
    </recommendedName>
</protein>
<evidence type="ECO:0000256" key="1">
    <source>
        <dbReference type="ARBA" id="ARBA00023315"/>
    </source>
</evidence>
<organism evidence="5 6">
    <name type="scientific">Meganyctiphanes norvegica</name>
    <name type="common">Northern krill</name>
    <name type="synonym">Thysanopoda norvegica</name>
    <dbReference type="NCBI Taxonomy" id="48144"/>
    <lineage>
        <taxon>Eukaryota</taxon>
        <taxon>Metazoa</taxon>
        <taxon>Ecdysozoa</taxon>
        <taxon>Arthropoda</taxon>
        <taxon>Crustacea</taxon>
        <taxon>Multicrustacea</taxon>
        <taxon>Malacostraca</taxon>
        <taxon>Eumalacostraca</taxon>
        <taxon>Eucarida</taxon>
        <taxon>Euphausiacea</taxon>
        <taxon>Euphausiidae</taxon>
        <taxon>Meganyctiphanes</taxon>
    </lineage>
</organism>
<comment type="caution">
    <text evidence="5">The sequence shown here is derived from an EMBL/GenBank/DDBJ whole genome shotgun (WGS) entry which is preliminary data.</text>
</comment>
<dbReference type="InterPro" id="IPR000542">
    <property type="entry name" value="Carn_acyl_trans"/>
</dbReference>
<gene>
    <name evidence="5" type="ORF">MNOR_LOCUS38146</name>
</gene>
<comment type="similarity">
    <text evidence="3">Belongs to the carnitine/choline acetyltransferase family.</text>
</comment>
<dbReference type="Proteomes" id="UP001497623">
    <property type="component" value="Unassembled WGS sequence"/>
</dbReference>
<dbReference type="InterPro" id="IPR042231">
    <property type="entry name" value="Cho/carn_acyl_trans_2"/>
</dbReference>
<dbReference type="Pfam" id="PF00755">
    <property type="entry name" value="Carn_acyltransf"/>
    <property type="match status" value="1"/>
</dbReference>
<dbReference type="GO" id="GO:0008458">
    <property type="term" value="F:carnitine O-octanoyltransferase activity"/>
    <property type="evidence" value="ECO:0007669"/>
    <property type="project" value="TreeGrafter"/>
</dbReference>
<keyword evidence="6" id="KW-1185">Reference proteome</keyword>
<evidence type="ECO:0000256" key="3">
    <source>
        <dbReference type="RuleBase" id="RU003801"/>
    </source>
</evidence>
<dbReference type="Gene3D" id="3.30.559.70">
    <property type="entry name" value="Choline/Carnitine o-acyltransferase, domain 2"/>
    <property type="match status" value="1"/>
</dbReference>
<dbReference type="EMBL" id="CAXKWB010083651">
    <property type="protein sequence ID" value="CAL4208369.1"/>
    <property type="molecule type" value="Genomic_DNA"/>
</dbReference>
<name>A0AAV2SM47_MEGNR</name>
<evidence type="ECO:0000313" key="5">
    <source>
        <dbReference type="EMBL" id="CAL4208369.1"/>
    </source>
</evidence>